<feature type="region of interest" description="Disordered" evidence="1">
    <location>
        <begin position="418"/>
        <end position="513"/>
    </location>
</feature>
<sequence length="777" mass="77864">MGEGGALADAGTGQRGAGLGVGGVAGQDAPDRPAAVPAGEVGAEQALETLVVRRALVAAGGGDIGVRGAQFAEDLPEQVGEVVRGGDPFDQRPVLGEDRVPVDAAHVRLPEEGAGQPPGLLVRLPPLGARVDPVQDAAGVDPGGGVAVAGLGGGHGAQVALVEDDEPGAVAADREPVEVVDQFGLAGLGGAEVLQGGPFAGVVRVGEGLAERAGDRPAQPDQAAVGDRVQRGVLGRGDRERRHPARQPLDLDGDRADLAGPVLHRVGTAGGRAALRVQGERGGGGRGERDQVGAAAQREGEVAGVHVVDRVEAAPGEEGEVAAVAGEDRVLVLEAAVGDVDDDRAVPPVDPGHLDLPQGAADTGVGPGQPAAVRGEGEVAHGAVDGPDQLGHSRAAGTVRAGLRAVVRAVSRAGVRTGVRDVEQQQPAVVRGDRQSPARRVGDRLQHPAQPPGGQPARLPAAGGPGQVGDLHGVLAAGVGDAGDPAAPAEHLRQPDPDPGGVGEGAGGTVPVGEPVQAAAHHHRAGPARLVHGDAVDVLGGGHLVGTQSRAGAVEPDVQAARPGVRREVVDDPQLARALVDHAGAVARRVPGVEGVVVGVPAQAGAVVRARVQVADALVVGEEGDPAAGEQGGVQMPAEPFEEPLTVQPEPAGGAAPVALPGGGLVRRGAGEQQGAALAAQFGDLEVGDRAPGQLAARVAVARDLVRPGQMGERLALRGDGEHRRRAVRRRRRPAADPGVERAPVGELPPRPARRGHQVHLGQRAVPAGEREMPAVR</sequence>
<feature type="region of interest" description="Disordered" evidence="1">
    <location>
        <begin position="1"/>
        <end position="40"/>
    </location>
</feature>
<organism evidence="2 3">
    <name type="scientific">Streptomyces daghestanicus</name>
    <dbReference type="NCBI Taxonomy" id="66885"/>
    <lineage>
        <taxon>Bacteria</taxon>
        <taxon>Bacillati</taxon>
        <taxon>Actinomycetota</taxon>
        <taxon>Actinomycetes</taxon>
        <taxon>Kitasatosporales</taxon>
        <taxon>Streptomycetaceae</taxon>
        <taxon>Streptomyces</taxon>
    </lineage>
</organism>
<feature type="compositionally biased region" description="Gly residues" evidence="1">
    <location>
        <begin position="500"/>
        <end position="510"/>
    </location>
</feature>
<dbReference type="EMBL" id="BNDX01000016">
    <property type="protein sequence ID" value="GHI33689.1"/>
    <property type="molecule type" value="Genomic_DNA"/>
</dbReference>
<comment type="caution">
    <text evidence="2">The sequence shown here is derived from an EMBL/GenBank/DDBJ whole genome shotgun (WGS) entry which is preliminary data.</text>
</comment>
<feature type="compositionally biased region" description="Basic residues" evidence="1">
    <location>
        <begin position="724"/>
        <end position="733"/>
    </location>
</feature>
<feature type="region of interest" description="Disordered" evidence="1">
    <location>
        <begin position="211"/>
        <end position="253"/>
    </location>
</feature>
<evidence type="ECO:0000256" key="1">
    <source>
        <dbReference type="SAM" id="MobiDB-lite"/>
    </source>
</evidence>
<reference evidence="2" key="1">
    <citation type="submission" date="2024-05" db="EMBL/GenBank/DDBJ databases">
        <title>Whole genome shotgun sequence of Streptomyces daghestanicus NBRC 12762.</title>
        <authorList>
            <person name="Komaki H."/>
            <person name="Tamura T."/>
        </authorList>
    </citation>
    <scope>NUCLEOTIDE SEQUENCE</scope>
    <source>
        <strain evidence="2">NBRC 12762</strain>
    </source>
</reference>
<protein>
    <submittedName>
        <fullName evidence="2">Uncharacterized protein</fullName>
    </submittedName>
</protein>
<feature type="compositionally biased region" description="Basic and acidic residues" evidence="1">
    <location>
        <begin position="431"/>
        <end position="446"/>
    </location>
</feature>
<feature type="region of interest" description="Disordered" evidence="1">
    <location>
        <begin position="720"/>
        <end position="777"/>
    </location>
</feature>
<proteinExistence type="predicted"/>
<feature type="compositionally biased region" description="Low complexity" evidence="1">
    <location>
        <begin position="473"/>
        <end position="489"/>
    </location>
</feature>
<evidence type="ECO:0000313" key="3">
    <source>
        <dbReference type="Proteomes" id="UP001052655"/>
    </source>
</evidence>
<evidence type="ECO:0000313" key="2">
    <source>
        <dbReference type="EMBL" id="GHI33689.1"/>
    </source>
</evidence>
<feature type="compositionally biased region" description="Gly residues" evidence="1">
    <location>
        <begin position="13"/>
        <end position="25"/>
    </location>
</feature>
<keyword evidence="3" id="KW-1185">Reference proteome</keyword>
<accession>A0ABQ3Q8Q9</accession>
<gene>
    <name evidence="2" type="ORF">Sdagh_54190</name>
</gene>
<dbReference type="Proteomes" id="UP001052655">
    <property type="component" value="Unassembled WGS sequence"/>
</dbReference>
<name>A0ABQ3Q8Q9_9ACTN</name>